<keyword evidence="3" id="KW-1185">Reference proteome</keyword>
<keyword evidence="1" id="KW-0812">Transmembrane</keyword>
<reference evidence="3" key="1">
    <citation type="journal article" date="2019" name="Int. J. Syst. Evol. Microbiol.">
        <title>The Global Catalogue of Microorganisms (GCM) 10K type strain sequencing project: providing services to taxonomists for standard genome sequencing and annotation.</title>
        <authorList>
            <consortium name="The Broad Institute Genomics Platform"/>
            <consortium name="The Broad Institute Genome Sequencing Center for Infectious Disease"/>
            <person name="Wu L."/>
            <person name="Ma J."/>
        </authorList>
    </citation>
    <scope>NUCLEOTIDE SEQUENCE [LARGE SCALE GENOMIC DNA]</scope>
    <source>
        <strain evidence="3">JCM 16014</strain>
    </source>
</reference>
<keyword evidence="1" id="KW-1133">Transmembrane helix</keyword>
<keyword evidence="1" id="KW-0472">Membrane</keyword>
<comment type="caution">
    <text evidence="2">The sequence shown here is derived from an EMBL/GenBank/DDBJ whole genome shotgun (WGS) entry which is preliminary data.</text>
</comment>
<organism evidence="2 3">
    <name type="scientific">Catenulispora yoronensis</name>
    <dbReference type="NCBI Taxonomy" id="450799"/>
    <lineage>
        <taxon>Bacteria</taxon>
        <taxon>Bacillati</taxon>
        <taxon>Actinomycetota</taxon>
        <taxon>Actinomycetes</taxon>
        <taxon>Catenulisporales</taxon>
        <taxon>Catenulisporaceae</taxon>
        <taxon>Catenulispora</taxon>
    </lineage>
</organism>
<evidence type="ECO:0000313" key="3">
    <source>
        <dbReference type="Proteomes" id="UP001500751"/>
    </source>
</evidence>
<sequence>MALVRMLARQGSWGLVAALAMAFRLIGSTQDRRRPVKAPHLAAGAVVAFLNCGCGHPRP</sequence>
<dbReference type="Proteomes" id="UP001500751">
    <property type="component" value="Unassembled WGS sequence"/>
</dbReference>
<evidence type="ECO:0000256" key="1">
    <source>
        <dbReference type="SAM" id="Phobius"/>
    </source>
</evidence>
<evidence type="ECO:0000313" key="2">
    <source>
        <dbReference type="EMBL" id="GAA2030665.1"/>
    </source>
</evidence>
<protein>
    <submittedName>
        <fullName evidence="2">Uncharacterized protein</fullName>
    </submittedName>
</protein>
<accession>A0ABP5FNF5</accession>
<gene>
    <name evidence="2" type="ORF">GCM10009839_33030</name>
</gene>
<name>A0ABP5FNF5_9ACTN</name>
<feature type="transmembrane region" description="Helical" evidence="1">
    <location>
        <begin position="6"/>
        <end position="27"/>
    </location>
</feature>
<dbReference type="EMBL" id="BAAAQN010000017">
    <property type="protein sequence ID" value="GAA2030665.1"/>
    <property type="molecule type" value="Genomic_DNA"/>
</dbReference>
<proteinExistence type="predicted"/>